<sequence length="169" mass="18817">MVNAQSYLTLLRETVVPCLIQRGQISNVTFMQDGATSHTAKPVKAFTFGKTESLAGAAGTHGLLGPQNTGSLLVVVIFEISRVSIRSIKSVGTERWIRREVSSIHPDILHLCRCWICHSSGMSSPLWWWSCGTYSGVIKKFSVHYLCIVSLICVHQRHLPDDFRIIFSS</sequence>
<organism evidence="1 2">
    <name type="scientific">Trichonephila clavipes</name>
    <name type="common">Golden silk orbweaver</name>
    <name type="synonym">Nephila clavipes</name>
    <dbReference type="NCBI Taxonomy" id="2585209"/>
    <lineage>
        <taxon>Eukaryota</taxon>
        <taxon>Metazoa</taxon>
        <taxon>Ecdysozoa</taxon>
        <taxon>Arthropoda</taxon>
        <taxon>Chelicerata</taxon>
        <taxon>Arachnida</taxon>
        <taxon>Araneae</taxon>
        <taxon>Araneomorphae</taxon>
        <taxon>Entelegynae</taxon>
        <taxon>Araneoidea</taxon>
        <taxon>Nephilidae</taxon>
        <taxon>Trichonephila</taxon>
    </lineage>
</organism>
<dbReference type="EMBL" id="BMAU01021291">
    <property type="protein sequence ID" value="GFY09682.1"/>
    <property type="molecule type" value="Genomic_DNA"/>
</dbReference>
<reference evidence="1" key="1">
    <citation type="submission" date="2020-08" db="EMBL/GenBank/DDBJ databases">
        <title>Multicomponent nature underlies the extraordinary mechanical properties of spider dragline silk.</title>
        <authorList>
            <person name="Kono N."/>
            <person name="Nakamura H."/>
            <person name="Mori M."/>
            <person name="Yoshida Y."/>
            <person name="Ohtoshi R."/>
            <person name="Malay A.D."/>
            <person name="Moran D.A.P."/>
            <person name="Tomita M."/>
            <person name="Numata K."/>
            <person name="Arakawa K."/>
        </authorList>
    </citation>
    <scope>NUCLEOTIDE SEQUENCE</scope>
</reference>
<evidence type="ECO:0000313" key="1">
    <source>
        <dbReference type="EMBL" id="GFY09682.1"/>
    </source>
</evidence>
<proteinExistence type="predicted"/>
<keyword evidence="2" id="KW-1185">Reference proteome</keyword>
<gene>
    <name evidence="1" type="ORF">TNCV_381761</name>
</gene>
<accession>A0A8X6V983</accession>
<dbReference type="AlphaFoldDB" id="A0A8X6V983"/>
<dbReference type="Proteomes" id="UP000887159">
    <property type="component" value="Unassembled WGS sequence"/>
</dbReference>
<evidence type="ECO:0000313" key="2">
    <source>
        <dbReference type="Proteomes" id="UP000887159"/>
    </source>
</evidence>
<name>A0A8X6V983_TRICX</name>
<protein>
    <submittedName>
        <fullName evidence="1">Uncharacterized protein</fullName>
    </submittedName>
</protein>
<comment type="caution">
    <text evidence="1">The sequence shown here is derived from an EMBL/GenBank/DDBJ whole genome shotgun (WGS) entry which is preliminary data.</text>
</comment>